<dbReference type="OrthoDB" id="74314at2759"/>
<dbReference type="GO" id="GO:0005737">
    <property type="term" value="C:cytoplasm"/>
    <property type="evidence" value="ECO:0007669"/>
    <property type="project" value="TreeGrafter"/>
</dbReference>
<dbReference type="PROSITE" id="PS50951">
    <property type="entry name" value="SARAH"/>
    <property type="match status" value="1"/>
</dbReference>
<dbReference type="Proteomes" id="UP001046870">
    <property type="component" value="Chromosome 23"/>
</dbReference>
<dbReference type="GO" id="GO:0007165">
    <property type="term" value="P:signal transduction"/>
    <property type="evidence" value="ECO:0007669"/>
    <property type="project" value="InterPro"/>
</dbReference>
<dbReference type="AlphaFoldDB" id="A0A9D3T0I5"/>
<gene>
    <name evidence="3" type="ORF">MATL_G00247260</name>
</gene>
<protein>
    <recommendedName>
        <fullName evidence="5">Ras association domain-containing protein 3</fullName>
    </recommendedName>
</protein>
<dbReference type="PANTHER" id="PTHR22738">
    <property type="entry name" value="RASSF"/>
    <property type="match status" value="1"/>
</dbReference>
<evidence type="ECO:0008006" key="5">
    <source>
        <dbReference type="Google" id="ProtNLM"/>
    </source>
</evidence>
<evidence type="ECO:0000313" key="3">
    <source>
        <dbReference type="EMBL" id="KAG7456018.1"/>
    </source>
</evidence>
<accession>A0A9D3T0I5</accession>
<dbReference type="PROSITE" id="PS50200">
    <property type="entry name" value="RA"/>
    <property type="match status" value="1"/>
</dbReference>
<dbReference type="InterPro" id="IPR000159">
    <property type="entry name" value="RA_dom"/>
</dbReference>
<name>A0A9D3T0I5_MEGAT</name>
<reference evidence="3" key="1">
    <citation type="submission" date="2021-01" db="EMBL/GenBank/DDBJ databases">
        <authorList>
            <person name="Zahm M."/>
            <person name="Roques C."/>
            <person name="Cabau C."/>
            <person name="Klopp C."/>
            <person name="Donnadieu C."/>
            <person name="Jouanno E."/>
            <person name="Lampietro C."/>
            <person name="Louis A."/>
            <person name="Herpin A."/>
            <person name="Echchiki A."/>
            <person name="Berthelot C."/>
            <person name="Parey E."/>
            <person name="Roest-Crollius H."/>
            <person name="Braasch I."/>
            <person name="Postlethwait J."/>
            <person name="Bobe J."/>
            <person name="Montfort J."/>
            <person name="Bouchez O."/>
            <person name="Begum T."/>
            <person name="Mejri S."/>
            <person name="Adams A."/>
            <person name="Chen W.-J."/>
            <person name="Guiguen Y."/>
        </authorList>
    </citation>
    <scope>NUCLEOTIDE SEQUENCE</scope>
    <source>
        <strain evidence="3">YG-15Mar2019-1</strain>
        <tissue evidence="3">Brain</tissue>
    </source>
</reference>
<dbReference type="EMBL" id="JAFDVH010000023">
    <property type="protein sequence ID" value="KAG7456018.1"/>
    <property type="molecule type" value="Genomic_DNA"/>
</dbReference>
<proteinExistence type="predicted"/>
<keyword evidence="4" id="KW-1185">Reference proteome</keyword>
<dbReference type="Gene3D" id="1.20.5.110">
    <property type="match status" value="1"/>
</dbReference>
<sequence>MTWTSTMSSGYSSLEEDSEDFFFTARTSFFKKPSGKPTDCKDVEKERELRTHLSREEIRHKIELYNSSVRDHLKMTLNPNGLYTGFIKVQLELLRPITVRGGGGGAGPAGTHPGNNNKGEEAFYLPRGAVNTLHISSSNTVRQVIEALLQKFTVADNPAKFALFKRYRREDQVYVCKLAEEEHPLFLRLVAGPNTDTLSFVLREQQTGEVMWDAFSIPELHNFLRILDKEEDDQVQILTRRYANYRQKLEEALRAVGNHG</sequence>
<evidence type="ECO:0000259" key="2">
    <source>
        <dbReference type="PROSITE" id="PS50951"/>
    </source>
</evidence>
<feature type="domain" description="SARAH" evidence="2">
    <location>
        <begin position="209"/>
        <end position="256"/>
    </location>
</feature>
<comment type="caution">
    <text evidence="3">The sequence shown here is derived from an EMBL/GenBank/DDBJ whole genome shotgun (WGS) entry which is preliminary data.</text>
</comment>
<evidence type="ECO:0000313" key="4">
    <source>
        <dbReference type="Proteomes" id="UP001046870"/>
    </source>
</evidence>
<dbReference type="InterPro" id="IPR033614">
    <property type="entry name" value="RASSF1-6"/>
</dbReference>
<evidence type="ECO:0000259" key="1">
    <source>
        <dbReference type="PROSITE" id="PS50200"/>
    </source>
</evidence>
<dbReference type="Pfam" id="PF16517">
    <property type="entry name" value="Nore1-SARAH"/>
    <property type="match status" value="1"/>
</dbReference>
<dbReference type="Gene3D" id="3.10.20.90">
    <property type="entry name" value="Phosphatidylinositol 3-kinase Catalytic Subunit, Chain A, domain 1"/>
    <property type="match status" value="1"/>
</dbReference>
<dbReference type="SUPFAM" id="SSF54236">
    <property type="entry name" value="Ubiquitin-like"/>
    <property type="match status" value="1"/>
</dbReference>
<dbReference type="Pfam" id="PF00788">
    <property type="entry name" value="RA"/>
    <property type="match status" value="1"/>
</dbReference>
<feature type="domain" description="Ras-associating" evidence="1">
    <location>
        <begin position="123"/>
        <end position="207"/>
    </location>
</feature>
<dbReference type="InterPro" id="IPR011524">
    <property type="entry name" value="SARAH_dom"/>
</dbReference>
<organism evidence="3 4">
    <name type="scientific">Megalops atlanticus</name>
    <name type="common">Tarpon</name>
    <name type="synonym">Clupea gigantea</name>
    <dbReference type="NCBI Taxonomy" id="7932"/>
    <lineage>
        <taxon>Eukaryota</taxon>
        <taxon>Metazoa</taxon>
        <taxon>Chordata</taxon>
        <taxon>Craniata</taxon>
        <taxon>Vertebrata</taxon>
        <taxon>Euteleostomi</taxon>
        <taxon>Actinopterygii</taxon>
        <taxon>Neopterygii</taxon>
        <taxon>Teleostei</taxon>
        <taxon>Elopiformes</taxon>
        <taxon>Megalopidae</taxon>
        <taxon>Megalops</taxon>
    </lineage>
</organism>
<dbReference type="InterPro" id="IPR029071">
    <property type="entry name" value="Ubiquitin-like_domsf"/>
</dbReference>
<dbReference type="PANTHER" id="PTHR22738:SF8">
    <property type="entry name" value="RAS ASSOCIATION DOMAIN-CONTAINING PROTEIN 3"/>
    <property type="match status" value="1"/>
</dbReference>